<keyword evidence="1" id="KW-1133">Transmembrane helix</keyword>
<dbReference type="SUPFAM" id="SSF103473">
    <property type="entry name" value="MFS general substrate transporter"/>
    <property type="match status" value="1"/>
</dbReference>
<reference evidence="2 3" key="1">
    <citation type="submission" date="2017-01" db="EMBL/GenBank/DDBJ databases">
        <authorList>
            <person name="Mah S.A."/>
            <person name="Swanson W.J."/>
            <person name="Moy G.W."/>
            <person name="Vacquier V.D."/>
        </authorList>
    </citation>
    <scope>NUCLEOTIDE SEQUENCE [LARGE SCALE GENOMIC DNA]</scope>
    <source>
        <strain evidence="2 3">DSM 7027</strain>
    </source>
</reference>
<dbReference type="STRING" id="49186.SAMN05421647_11330"/>
<feature type="transmembrane region" description="Helical" evidence="1">
    <location>
        <begin position="20"/>
        <end position="41"/>
    </location>
</feature>
<dbReference type="AlphaFoldDB" id="A0A1N6X9E0"/>
<accession>A0A1N6X9E0</accession>
<evidence type="ECO:0000313" key="2">
    <source>
        <dbReference type="EMBL" id="SIQ98962.1"/>
    </source>
</evidence>
<organism evidence="2 3">
    <name type="scientific">Marinobacterium stanieri</name>
    <dbReference type="NCBI Taxonomy" id="49186"/>
    <lineage>
        <taxon>Bacteria</taxon>
        <taxon>Pseudomonadati</taxon>
        <taxon>Pseudomonadota</taxon>
        <taxon>Gammaproteobacteria</taxon>
        <taxon>Oceanospirillales</taxon>
        <taxon>Oceanospirillaceae</taxon>
        <taxon>Marinobacterium</taxon>
    </lineage>
</organism>
<dbReference type="RefSeq" id="WP_076466032.1">
    <property type="nucleotide sequence ID" value="NZ_FTMN01000013.1"/>
</dbReference>
<keyword evidence="3" id="KW-1185">Reference proteome</keyword>
<feature type="transmembrane region" description="Helical" evidence="1">
    <location>
        <begin position="47"/>
        <end position="74"/>
    </location>
</feature>
<keyword evidence="1" id="KW-0472">Membrane</keyword>
<dbReference type="InterPro" id="IPR036259">
    <property type="entry name" value="MFS_trans_sf"/>
</dbReference>
<keyword evidence="1" id="KW-0812">Transmembrane</keyword>
<dbReference type="Proteomes" id="UP000186895">
    <property type="component" value="Unassembled WGS sequence"/>
</dbReference>
<protein>
    <recommendedName>
        <fullName evidence="4">MFS transporter</fullName>
    </recommendedName>
</protein>
<sequence>MLKFLLATLVDRWRLGAANYKNWGILLGILYAAALALLAVYNLADTLYALLFALAMLTSLLGTWVDVPVNALAIRLLPESERIRAGVIRSVAASLAANIFHGQLRKSQSYGITPSLLPTLLALC</sequence>
<proteinExistence type="predicted"/>
<name>A0A1N6X9E0_9GAMM</name>
<evidence type="ECO:0000313" key="3">
    <source>
        <dbReference type="Proteomes" id="UP000186895"/>
    </source>
</evidence>
<gene>
    <name evidence="2" type="ORF">SAMN05421647_11330</name>
</gene>
<dbReference type="EMBL" id="FTMN01000013">
    <property type="protein sequence ID" value="SIQ98962.1"/>
    <property type="molecule type" value="Genomic_DNA"/>
</dbReference>
<evidence type="ECO:0008006" key="4">
    <source>
        <dbReference type="Google" id="ProtNLM"/>
    </source>
</evidence>
<evidence type="ECO:0000256" key="1">
    <source>
        <dbReference type="SAM" id="Phobius"/>
    </source>
</evidence>